<reference evidence="1 2" key="1">
    <citation type="submission" date="2023-01" db="EMBL/GenBank/DDBJ databases">
        <title>Analysis of 21 Apiospora genomes using comparative genomics revels a genus with tremendous synthesis potential of carbohydrate active enzymes and secondary metabolites.</title>
        <authorList>
            <person name="Sorensen T."/>
        </authorList>
    </citation>
    <scope>NUCLEOTIDE SEQUENCE [LARGE SCALE GENOMIC DNA]</scope>
    <source>
        <strain evidence="1 2">CBS 83171</strain>
    </source>
</reference>
<name>A0ABR1WM07_9PEZI</name>
<protein>
    <submittedName>
        <fullName evidence="1">Uncharacterized protein</fullName>
    </submittedName>
</protein>
<accession>A0ABR1WM07</accession>
<gene>
    <name evidence="1" type="ORF">PG996_001839</name>
</gene>
<proteinExistence type="predicted"/>
<sequence>MATRPALLSRCCLGDNFNEWTNRRRVTQAMIYVSANQTNTGLLCCSRFHCFSRQAQLYPPGHVRILLPVALDRSADAGVEARQVVEQAQEALLHLLEVGQDLDGPVVDPRGALLGVVEDGLQRRRRGLERVPRPEGLVRGPHRFLLVRQRLHRGFDLVQRAPPSVQPSSSVRSGCGGCSQRFASAPALAGLLPRSPKGERGRFHLVQEALEPRPVCGADHRGARLQQGAPSQGAQAGEEVPVDLVGHRLAADEQELVSSC</sequence>
<dbReference type="Proteomes" id="UP001446871">
    <property type="component" value="Unassembled WGS sequence"/>
</dbReference>
<evidence type="ECO:0000313" key="1">
    <source>
        <dbReference type="EMBL" id="KAK8083058.1"/>
    </source>
</evidence>
<keyword evidence="2" id="KW-1185">Reference proteome</keyword>
<comment type="caution">
    <text evidence="1">The sequence shown here is derived from an EMBL/GenBank/DDBJ whole genome shotgun (WGS) entry which is preliminary data.</text>
</comment>
<organism evidence="1 2">
    <name type="scientific">Apiospora saccharicola</name>
    <dbReference type="NCBI Taxonomy" id="335842"/>
    <lineage>
        <taxon>Eukaryota</taxon>
        <taxon>Fungi</taxon>
        <taxon>Dikarya</taxon>
        <taxon>Ascomycota</taxon>
        <taxon>Pezizomycotina</taxon>
        <taxon>Sordariomycetes</taxon>
        <taxon>Xylariomycetidae</taxon>
        <taxon>Amphisphaeriales</taxon>
        <taxon>Apiosporaceae</taxon>
        <taxon>Apiospora</taxon>
    </lineage>
</organism>
<evidence type="ECO:0000313" key="2">
    <source>
        <dbReference type="Proteomes" id="UP001446871"/>
    </source>
</evidence>
<dbReference type="EMBL" id="JAQQWM010000001">
    <property type="protein sequence ID" value="KAK8083058.1"/>
    <property type="molecule type" value="Genomic_DNA"/>
</dbReference>